<dbReference type="EMBL" id="AXCR01000010">
    <property type="protein sequence ID" value="KJR83025.1"/>
    <property type="molecule type" value="Genomic_DNA"/>
</dbReference>
<dbReference type="AlphaFoldDB" id="A0A0F2M2Q0"/>
<evidence type="ECO:0000256" key="5">
    <source>
        <dbReference type="SAM" id="MobiDB-lite"/>
    </source>
</evidence>
<organism evidence="6 7">
    <name type="scientific">Sporothrix schenckii 1099-18</name>
    <dbReference type="NCBI Taxonomy" id="1397361"/>
    <lineage>
        <taxon>Eukaryota</taxon>
        <taxon>Fungi</taxon>
        <taxon>Dikarya</taxon>
        <taxon>Ascomycota</taxon>
        <taxon>Pezizomycotina</taxon>
        <taxon>Sordariomycetes</taxon>
        <taxon>Sordariomycetidae</taxon>
        <taxon>Ophiostomatales</taxon>
        <taxon>Ophiostomataceae</taxon>
        <taxon>Sporothrix</taxon>
    </lineage>
</organism>
<accession>A0A0F2M2Q0</accession>
<keyword evidence="2" id="KW-0540">Nuclease</keyword>
<dbReference type="InterPro" id="IPR001130">
    <property type="entry name" value="TatD-like"/>
</dbReference>
<sequence>MTSLPKGLTTRLVPTWTRPARFSLAIHTPRTPKHKTPVPVVDLVPATAARAMSNAADLATVPAPPAALANGVPPRPDYSPRYIDIGINLADPIFRGRYRGKQQHPDDLAGIVQRARDVGCSRLIVTGSSFKSSRDALKLAGDFPNTVFATAGIHPCSSAIFERRHTRHHEVDLDDDAEEHTPACGPDPTKPHAEDSDIDLAKSAQLIEELRKLVLTAEPTNALVALGEMGLDYDRLHFCSASTQRHAFAAQLALVADLAAAGHQLPLFLHSRAAHADFLRLLKDQFGPTLEKLPRGGVVHSFTGTMAEAQEMMDLGLYLGVNGCSLKTMENCDVVRAIRLDRLMLETDGPWCEVRPTHEGWKYLVKVAEAARTKAEEAEEARKAAEKAAEDAARQVAEQAAQEAAATATADGNATPNGVAAGNGRPPRPPRQKKQNNNGANNNSKKKEPVVPERFKVVKKEKWVEGAMVKGRNEPCTIERIATIVAAIKGVPVEEVCEAAWANTVKVFGTA</sequence>
<dbReference type="KEGG" id="ssck:SPSK_04181"/>
<comment type="similarity">
    <text evidence="1">Belongs to the metallo-dependent hydrolases superfamily. TatD-type hydrolase family.</text>
</comment>
<evidence type="ECO:0000256" key="4">
    <source>
        <dbReference type="ARBA" id="ARBA00022801"/>
    </source>
</evidence>
<dbReference type="SUPFAM" id="SSF51556">
    <property type="entry name" value="Metallo-dependent hydrolases"/>
    <property type="match status" value="1"/>
</dbReference>
<dbReference type="PANTHER" id="PTHR10060">
    <property type="entry name" value="TATD FAMILY DEOXYRIBONUCLEASE"/>
    <property type="match status" value="1"/>
</dbReference>
<dbReference type="GO" id="GO:0008296">
    <property type="term" value="F:3'-5'-DNA exonuclease activity"/>
    <property type="evidence" value="ECO:0007669"/>
    <property type="project" value="TreeGrafter"/>
</dbReference>
<dbReference type="GeneID" id="27666269"/>
<dbReference type="InterPro" id="IPR050891">
    <property type="entry name" value="TatD-type_Hydrolase"/>
</dbReference>
<evidence type="ECO:0000313" key="6">
    <source>
        <dbReference type="EMBL" id="KJR83025.1"/>
    </source>
</evidence>
<reference evidence="6 7" key="1">
    <citation type="journal article" date="2014" name="BMC Genomics">
        <title>Comparative genomics of the major fungal agents of human and animal Sporotrichosis: Sporothrix schenckii and Sporothrix brasiliensis.</title>
        <authorList>
            <person name="Teixeira M.M."/>
            <person name="de Almeida L.G."/>
            <person name="Kubitschek-Barreira P."/>
            <person name="Alves F.L."/>
            <person name="Kioshima E.S."/>
            <person name="Abadio A.K."/>
            <person name="Fernandes L."/>
            <person name="Derengowski L.S."/>
            <person name="Ferreira K.S."/>
            <person name="Souza R.C."/>
            <person name="Ruiz J.C."/>
            <person name="de Andrade N.C."/>
            <person name="Paes H.C."/>
            <person name="Nicola A.M."/>
            <person name="Albuquerque P."/>
            <person name="Gerber A.L."/>
            <person name="Martins V.P."/>
            <person name="Peconick L.D."/>
            <person name="Neto A.V."/>
            <person name="Chaucanez C.B."/>
            <person name="Silva P.A."/>
            <person name="Cunha O.L."/>
            <person name="de Oliveira F.F."/>
            <person name="dos Santos T.C."/>
            <person name="Barros A.L."/>
            <person name="Soares M.A."/>
            <person name="de Oliveira L.M."/>
            <person name="Marini M.M."/>
            <person name="Villalobos-Duno H."/>
            <person name="Cunha M.M."/>
            <person name="de Hoog S."/>
            <person name="da Silveira J.F."/>
            <person name="Henrissat B."/>
            <person name="Nino-Vega G.A."/>
            <person name="Cisalpino P.S."/>
            <person name="Mora-Montes H.M."/>
            <person name="Almeida S.R."/>
            <person name="Stajich J.E."/>
            <person name="Lopes-Bezerra L.M."/>
            <person name="Vasconcelos A.T."/>
            <person name="Felipe M.S."/>
        </authorList>
    </citation>
    <scope>NUCLEOTIDE SEQUENCE [LARGE SCALE GENOMIC DNA]</scope>
    <source>
        <strain evidence="6 7">1099-18</strain>
    </source>
</reference>
<evidence type="ECO:0000256" key="3">
    <source>
        <dbReference type="ARBA" id="ARBA00022723"/>
    </source>
</evidence>
<dbReference type="GO" id="GO:0046872">
    <property type="term" value="F:metal ion binding"/>
    <property type="evidence" value="ECO:0007669"/>
    <property type="project" value="UniProtKB-KW"/>
</dbReference>
<dbReference type="Proteomes" id="UP000033710">
    <property type="component" value="Unassembled WGS sequence"/>
</dbReference>
<evidence type="ECO:0000256" key="2">
    <source>
        <dbReference type="ARBA" id="ARBA00022722"/>
    </source>
</evidence>
<dbReference type="InterPro" id="IPR032466">
    <property type="entry name" value="Metal_Hydrolase"/>
</dbReference>
<gene>
    <name evidence="6" type="ORF">SPSK_04181</name>
</gene>
<dbReference type="Gene3D" id="3.20.20.140">
    <property type="entry name" value="Metal-dependent hydrolases"/>
    <property type="match status" value="2"/>
</dbReference>
<dbReference type="CDD" id="cd01310">
    <property type="entry name" value="TatD_DNAse"/>
    <property type="match status" value="1"/>
</dbReference>
<dbReference type="GO" id="GO:0005829">
    <property type="term" value="C:cytosol"/>
    <property type="evidence" value="ECO:0007669"/>
    <property type="project" value="TreeGrafter"/>
</dbReference>
<keyword evidence="3" id="KW-0479">Metal-binding</keyword>
<keyword evidence="4" id="KW-0378">Hydrolase</keyword>
<evidence type="ECO:0000313" key="7">
    <source>
        <dbReference type="Proteomes" id="UP000033710"/>
    </source>
</evidence>
<name>A0A0F2M2Q0_SPOSC</name>
<feature type="compositionally biased region" description="Basic and acidic residues" evidence="5">
    <location>
        <begin position="378"/>
        <end position="393"/>
    </location>
</feature>
<feature type="region of interest" description="Disordered" evidence="5">
    <location>
        <begin position="378"/>
        <end position="453"/>
    </location>
</feature>
<dbReference type="Pfam" id="PF01026">
    <property type="entry name" value="TatD_DNase"/>
    <property type="match status" value="1"/>
</dbReference>
<protein>
    <submittedName>
        <fullName evidence="6">TatD DNase family protein</fullName>
    </submittedName>
</protein>
<comment type="caution">
    <text evidence="6">The sequence shown here is derived from an EMBL/GenBank/DDBJ whole genome shotgun (WGS) entry which is preliminary data.</text>
</comment>
<dbReference type="RefSeq" id="XP_016585701.1">
    <property type="nucleotide sequence ID" value="XM_016730992.1"/>
</dbReference>
<feature type="region of interest" description="Disordered" evidence="5">
    <location>
        <begin position="172"/>
        <end position="195"/>
    </location>
</feature>
<proteinExistence type="inferred from homology"/>
<dbReference type="OrthoDB" id="6079689at2759"/>
<dbReference type="VEuPathDB" id="FungiDB:SPSK_04181"/>
<reference evidence="6 7" key="2">
    <citation type="journal article" date="2015" name="Eukaryot. Cell">
        <title>Asexual propagation of a virulent clone complex in a human and feline outbreak of sporotrichosis.</title>
        <authorList>
            <person name="Teixeira Mde M."/>
            <person name="Rodrigues A.M."/>
            <person name="Tsui C.K."/>
            <person name="de Almeida L.G."/>
            <person name="Van Diepeningen A.D."/>
            <person name="van den Ende B.G."/>
            <person name="Fernandes G.F."/>
            <person name="Kano R."/>
            <person name="Hamelin R.C."/>
            <person name="Lopes-Bezerra L.M."/>
            <person name="Vasconcelos A.T."/>
            <person name="de Hoog S."/>
            <person name="de Camargo Z.P."/>
            <person name="Felipe M.S."/>
        </authorList>
    </citation>
    <scope>NUCLEOTIDE SEQUENCE [LARGE SCALE GENOMIC DNA]</scope>
    <source>
        <strain evidence="6 7">1099-18</strain>
    </source>
</reference>
<evidence type="ECO:0000256" key="1">
    <source>
        <dbReference type="ARBA" id="ARBA00009275"/>
    </source>
</evidence>
<dbReference type="PANTHER" id="PTHR10060:SF15">
    <property type="entry name" value="DEOXYRIBONUCLEASE TATDN1"/>
    <property type="match status" value="1"/>
</dbReference>
<feature type="compositionally biased region" description="Low complexity" evidence="5">
    <location>
        <begin position="394"/>
        <end position="410"/>
    </location>
</feature>